<sequence length="501" mass="59813">MQNFHDFLNKLRNYQEIDIPCYYRNQFKTKESLINPNFYEISEKLLTQNYHKLNKKWDQQCKQSFILVMIKYFQMKNKKTINPTSEEWKELTSIFGQEEQTLKQRWITLITPMAKSLIWEKEEDDIIKSQMNVKQGKHIWTEIALELYNHNNGLYVRTPKQVRERWMNYLNPILKKSSWTDREDHQLLSLVIENGKKWSMISKYLDGRTENQVKNRFKSLLHKIYQEQDDDDIDELIALKQYISKRPIRSSDHKNQQDSILIETSKDKIQKTIPQKQEKQELNEDILIQSKKTKIEIEKHEQNVVNQENQYIYLLQQVKNQFCYSTQGNCDTQSLGNRSSLSDLNYHGSFKVQEINNSCNEQNKISTKIFYDSFQILEHPEQCQQNSKIKEQTSVLDLKNEYHSSDVGINVEEGCQDHFPNLFEFNQSASIVHTPLYFYNSQSIGKSPLLTPLQSPLQCVQQYEQILEQDQSDNQFQFLNKHDLLLKWKNKRKCDMQNTKD</sequence>
<evidence type="ECO:0000256" key="1">
    <source>
        <dbReference type="SAM" id="Coils"/>
    </source>
</evidence>
<dbReference type="OMA" id="KHIWTEI"/>
<protein>
    <submittedName>
        <fullName evidence="4">Uncharacterized protein</fullName>
    </submittedName>
</protein>
<accession>A0A8S1S6C0</accession>
<dbReference type="GO" id="GO:0005634">
    <property type="term" value="C:nucleus"/>
    <property type="evidence" value="ECO:0007669"/>
    <property type="project" value="TreeGrafter"/>
</dbReference>
<feature type="domain" description="HTH myb-type" evidence="3">
    <location>
        <begin position="171"/>
        <end position="225"/>
    </location>
</feature>
<dbReference type="PANTHER" id="PTHR45614:SF274">
    <property type="entry name" value="MYB-LIKE DNA-BINDING PROTEIN"/>
    <property type="match status" value="1"/>
</dbReference>
<dbReference type="InterPro" id="IPR017930">
    <property type="entry name" value="Myb_dom"/>
</dbReference>
<feature type="coiled-coil region" evidence="1">
    <location>
        <begin position="283"/>
        <end position="317"/>
    </location>
</feature>
<evidence type="ECO:0000259" key="3">
    <source>
        <dbReference type="PROSITE" id="PS51294"/>
    </source>
</evidence>
<comment type="caution">
    <text evidence="4">The sequence shown here is derived from an EMBL/GenBank/DDBJ whole genome shotgun (WGS) entry which is preliminary data.</text>
</comment>
<dbReference type="Proteomes" id="UP000683925">
    <property type="component" value="Unassembled WGS sequence"/>
</dbReference>
<dbReference type="GO" id="GO:0000981">
    <property type="term" value="F:DNA-binding transcription factor activity, RNA polymerase II-specific"/>
    <property type="evidence" value="ECO:0007669"/>
    <property type="project" value="TreeGrafter"/>
</dbReference>
<dbReference type="CDD" id="cd00167">
    <property type="entry name" value="SANT"/>
    <property type="match status" value="2"/>
</dbReference>
<proteinExistence type="predicted"/>
<keyword evidence="5" id="KW-1185">Reference proteome</keyword>
<evidence type="ECO:0000259" key="2">
    <source>
        <dbReference type="PROSITE" id="PS50090"/>
    </source>
</evidence>
<dbReference type="GO" id="GO:0000978">
    <property type="term" value="F:RNA polymerase II cis-regulatory region sequence-specific DNA binding"/>
    <property type="evidence" value="ECO:0007669"/>
    <property type="project" value="TreeGrafter"/>
</dbReference>
<dbReference type="Pfam" id="PF00249">
    <property type="entry name" value="Myb_DNA-binding"/>
    <property type="match status" value="1"/>
</dbReference>
<dbReference type="AlphaFoldDB" id="A0A8S1S6C0"/>
<dbReference type="InterPro" id="IPR050560">
    <property type="entry name" value="MYB_TF"/>
</dbReference>
<feature type="domain" description="Myb-like" evidence="2">
    <location>
        <begin position="171"/>
        <end position="221"/>
    </location>
</feature>
<evidence type="ECO:0000313" key="5">
    <source>
        <dbReference type="Proteomes" id="UP000683925"/>
    </source>
</evidence>
<keyword evidence="1" id="KW-0175">Coiled coil</keyword>
<dbReference type="InterPro" id="IPR001005">
    <property type="entry name" value="SANT/Myb"/>
</dbReference>
<dbReference type="PROSITE" id="PS50090">
    <property type="entry name" value="MYB_LIKE"/>
    <property type="match status" value="2"/>
</dbReference>
<dbReference type="SMART" id="SM00717">
    <property type="entry name" value="SANT"/>
    <property type="match status" value="2"/>
</dbReference>
<dbReference type="PANTHER" id="PTHR45614">
    <property type="entry name" value="MYB PROTEIN-RELATED"/>
    <property type="match status" value="1"/>
</dbReference>
<dbReference type="OrthoDB" id="2143914at2759"/>
<dbReference type="EMBL" id="CAJJDP010000005">
    <property type="protein sequence ID" value="CAD8135122.1"/>
    <property type="molecule type" value="Genomic_DNA"/>
</dbReference>
<feature type="domain" description="Myb-like" evidence="2">
    <location>
        <begin position="111"/>
        <end position="170"/>
    </location>
</feature>
<name>A0A8S1S6C0_PAROT</name>
<dbReference type="PROSITE" id="PS51294">
    <property type="entry name" value="HTH_MYB"/>
    <property type="match status" value="1"/>
</dbReference>
<organism evidence="4 5">
    <name type="scientific">Paramecium octaurelia</name>
    <dbReference type="NCBI Taxonomy" id="43137"/>
    <lineage>
        <taxon>Eukaryota</taxon>
        <taxon>Sar</taxon>
        <taxon>Alveolata</taxon>
        <taxon>Ciliophora</taxon>
        <taxon>Intramacronucleata</taxon>
        <taxon>Oligohymenophorea</taxon>
        <taxon>Peniculida</taxon>
        <taxon>Parameciidae</taxon>
        <taxon>Paramecium</taxon>
    </lineage>
</organism>
<reference evidence="4" key="1">
    <citation type="submission" date="2021-01" db="EMBL/GenBank/DDBJ databases">
        <authorList>
            <consortium name="Genoscope - CEA"/>
            <person name="William W."/>
        </authorList>
    </citation>
    <scope>NUCLEOTIDE SEQUENCE</scope>
</reference>
<evidence type="ECO:0000313" key="4">
    <source>
        <dbReference type="EMBL" id="CAD8135122.1"/>
    </source>
</evidence>
<gene>
    <name evidence="4" type="ORF">POCTA_138.1.T0060228</name>
</gene>